<feature type="region of interest" description="Disordered" evidence="1">
    <location>
        <begin position="151"/>
        <end position="210"/>
    </location>
</feature>
<feature type="compositionally biased region" description="Polar residues" evidence="1">
    <location>
        <begin position="159"/>
        <end position="168"/>
    </location>
</feature>
<evidence type="ECO:0000313" key="3">
    <source>
        <dbReference type="Proteomes" id="UP000692954"/>
    </source>
</evidence>
<organism evidence="2 3">
    <name type="scientific">Paramecium sonneborni</name>
    <dbReference type="NCBI Taxonomy" id="65129"/>
    <lineage>
        <taxon>Eukaryota</taxon>
        <taxon>Sar</taxon>
        <taxon>Alveolata</taxon>
        <taxon>Ciliophora</taxon>
        <taxon>Intramacronucleata</taxon>
        <taxon>Oligohymenophorea</taxon>
        <taxon>Peniculida</taxon>
        <taxon>Parameciidae</taxon>
        <taxon>Paramecium</taxon>
    </lineage>
</organism>
<protein>
    <submittedName>
        <fullName evidence="2">Uncharacterized protein</fullName>
    </submittedName>
</protein>
<evidence type="ECO:0000313" key="2">
    <source>
        <dbReference type="EMBL" id="CAD8089531.1"/>
    </source>
</evidence>
<dbReference type="Proteomes" id="UP000692954">
    <property type="component" value="Unassembled WGS sequence"/>
</dbReference>
<evidence type="ECO:0000256" key="1">
    <source>
        <dbReference type="SAM" id="MobiDB-lite"/>
    </source>
</evidence>
<feature type="region of interest" description="Disordered" evidence="1">
    <location>
        <begin position="30"/>
        <end position="125"/>
    </location>
</feature>
<dbReference type="AlphaFoldDB" id="A0A8S1NHE5"/>
<dbReference type="OrthoDB" id="305644at2759"/>
<name>A0A8S1NHE5_9CILI</name>
<proteinExistence type="predicted"/>
<keyword evidence="3" id="KW-1185">Reference proteome</keyword>
<feature type="compositionally biased region" description="Basic and acidic residues" evidence="1">
    <location>
        <begin position="194"/>
        <end position="210"/>
    </location>
</feature>
<gene>
    <name evidence="2" type="ORF">PSON_ATCC_30995.1.T0540166</name>
</gene>
<comment type="caution">
    <text evidence="2">The sequence shown here is derived from an EMBL/GenBank/DDBJ whole genome shotgun (WGS) entry which is preliminary data.</text>
</comment>
<reference evidence="2" key="1">
    <citation type="submission" date="2021-01" db="EMBL/GenBank/DDBJ databases">
        <authorList>
            <consortium name="Genoscope - CEA"/>
            <person name="William W."/>
        </authorList>
    </citation>
    <scope>NUCLEOTIDE SEQUENCE</scope>
</reference>
<feature type="compositionally biased region" description="Low complexity" evidence="1">
    <location>
        <begin position="47"/>
        <end position="56"/>
    </location>
</feature>
<sequence length="405" mass="46933">MAEQGRYSKLSEEEAAAQFELRKQQLLGNLQEQYQNANSQKNKKQSKSQQQQSNKQEFIVFNPTKKQSSQSSKNPIKKLQFLKEESHLQTPPPEQPEQEIEYQVQQPVDPIPPEQSPLIEKPQKPSIKKMLLRDIGNLDLEIQRLTRETKDFQNEKQLNKSQLSQQPKNLKESLTKQLPRPSSSQQQQQSKAYYELRQRPSSKESRISDASYTKKAECFKGVIRSSSLKKLPQPSKTNYNFLQLRSASEKRINQSINKTNTVESENKDITQKIAQSERKIPKPMIQMNRSQSKQDTPTYEKKSSTPVKSILKVQFNSIPVECSSTKNNSSSYFHQHKESYNSQISFSKNKCVEAQIEEAVQLYNNLKSLMQNKTSVLQARKDGNLIPRKTADFFYHKEIQKPTLY</sequence>
<feature type="compositionally biased region" description="Polar residues" evidence="1">
    <location>
        <begin position="64"/>
        <end position="74"/>
    </location>
</feature>
<dbReference type="EMBL" id="CAJJDN010000054">
    <property type="protein sequence ID" value="CAD8089531.1"/>
    <property type="molecule type" value="Genomic_DNA"/>
</dbReference>
<accession>A0A8S1NHE5</accession>